<sequence>RTWPPHRACHRGALVPHCAARPVHCTTSHAARPAPHTLLCAGLKWDNLLGSQTGQAHRACNRTTFVPRRAMHRTARPVCCTTCHAASPAPCALHCTRVPACLAAGRVEDHLEKLKAVYTDLDRELGELREAHGTISHSYT</sequence>
<reference evidence="1 2" key="1">
    <citation type="journal article" date="2021" name="BMC Genomics">
        <title>Datura genome reveals duplications of psychoactive alkaloid biosynthetic genes and high mutation rate following tissue culture.</title>
        <authorList>
            <person name="Rajewski A."/>
            <person name="Carter-House D."/>
            <person name="Stajich J."/>
            <person name="Litt A."/>
        </authorList>
    </citation>
    <scope>NUCLEOTIDE SEQUENCE [LARGE SCALE GENOMIC DNA]</scope>
    <source>
        <strain evidence="1">AR-01</strain>
    </source>
</reference>
<gene>
    <name evidence="1" type="ORF">HAX54_029042</name>
</gene>
<organism evidence="1 2">
    <name type="scientific">Datura stramonium</name>
    <name type="common">Jimsonweed</name>
    <name type="synonym">Common thornapple</name>
    <dbReference type="NCBI Taxonomy" id="4076"/>
    <lineage>
        <taxon>Eukaryota</taxon>
        <taxon>Viridiplantae</taxon>
        <taxon>Streptophyta</taxon>
        <taxon>Embryophyta</taxon>
        <taxon>Tracheophyta</taxon>
        <taxon>Spermatophyta</taxon>
        <taxon>Magnoliopsida</taxon>
        <taxon>eudicotyledons</taxon>
        <taxon>Gunneridae</taxon>
        <taxon>Pentapetalae</taxon>
        <taxon>asterids</taxon>
        <taxon>lamiids</taxon>
        <taxon>Solanales</taxon>
        <taxon>Solanaceae</taxon>
        <taxon>Solanoideae</taxon>
        <taxon>Datureae</taxon>
        <taxon>Datura</taxon>
    </lineage>
</organism>
<protein>
    <submittedName>
        <fullName evidence="1">Uncharacterized protein</fullName>
    </submittedName>
</protein>
<accession>A0ABS8S9Z1</accession>
<name>A0ABS8S9Z1_DATST</name>
<proteinExistence type="predicted"/>
<feature type="non-terminal residue" evidence="1">
    <location>
        <position position="1"/>
    </location>
</feature>
<evidence type="ECO:0000313" key="2">
    <source>
        <dbReference type="Proteomes" id="UP000823775"/>
    </source>
</evidence>
<comment type="caution">
    <text evidence="1">The sequence shown here is derived from an EMBL/GenBank/DDBJ whole genome shotgun (WGS) entry which is preliminary data.</text>
</comment>
<evidence type="ECO:0000313" key="1">
    <source>
        <dbReference type="EMBL" id="MCD7455649.1"/>
    </source>
</evidence>
<dbReference type="EMBL" id="JACEIK010000359">
    <property type="protein sequence ID" value="MCD7455649.1"/>
    <property type="molecule type" value="Genomic_DNA"/>
</dbReference>
<keyword evidence="2" id="KW-1185">Reference proteome</keyword>
<dbReference type="Proteomes" id="UP000823775">
    <property type="component" value="Unassembled WGS sequence"/>
</dbReference>